<protein>
    <recommendedName>
        <fullName evidence="3">Ankyrin repeat domain-containing protein</fullName>
    </recommendedName>
</protein>
<dbReference type="Gene3D" id="1.20.120.660">
    <property type="entry name" value="IL-4 antagonist (De novo design) like domain"/>
    <property type="match status" value="1"/>
</dbReference>
<accession>A0ABV5S6X4</accession>
<proteinExistence type="predicted"/>
<evidence type="ECO:0000313" key="2">
    <source>
        <dbReference type="Proteomes" id="UP001589532"/>
    </source>
</evidence>
<organism evidence="1 2">
    <name type="scientific">Nonomuraea helvata</name>
    <dbReference type="NCBI Taxonomy" id="37484"/>
    <lineage>
        <taxon>Bacteria</taxon>
        <taxon>Bacillati</taxon>
        <taxon>Actinomycetota</taxon>
        <taxon>Actinomycetes</taxon>
        <taxon>Streptosporangiales</taxon>
        <taxon>Streptosporangiaceae</taxon>
        <taxon>Nonomuraea</taxon>
    </lineage>
</organism>
<keyword evidence="2" id="KW-1185">Reference proteome</keyword>
<comment type="caution">
    <text evidence="1">The sequence shown here is derived from an EMBL/GenBank/DDBJ whole genome shotgun (WGS) entry which is preliminary data.</text>
</comment>
<dbReference type="EMBL" id="JBHMBW010000032">
    <property type="protein sequence ID" value="MFB9627433.1"/>
    <property type="molecule type" value="Genomic_DNA"/>
</dbReference>
<evidence type="ECO:0008006" key="3">
    <source>
        <dbReference type="Google" id="ProtNLM"/>
    </source>
</evidence>
<dbReference type="Proteomes" id="UP001589532">
    <property type="component" value="Unassembled WGS sequence"/>
</dbReference>
<sequence length="70" mass="7703">MNRDDYPAMLGIADGDPDAVGQLVELAAEHGDMEELRRLADAGSKDAADQLVELAQERGDVGELRRRPRR</sequence>
<name>A0ABV5S6X4_9ACTN</name>
<dbReference type="RefSeq" id="WP_345003127.1">
    <property type="nucleotide sequence ID" value="NZ_BAAAXV010000012.1"/>
</dbReference>
<reference evidence="1 2" key="1">
    <citation type="submission" date="2024-09" db="EMBL/GenBank/DDBJ databases">
        <authorList>
            <person name="Sun Q."/>
            <person name="Mori K."/>
        </authorList>
    </citation>
    <scope>NUCLEOTIDE SEQUENCE [LARGE SCALE GENOMIC DNA]</scope>
    <source>
        <strain evidence="1 2">JCM 3143</strain>
    </source>
</reference>
<gene>
    <name evidence="1" type="ORF">ACFFSA_30500</name>
</gene>
<evidence type="ECO:0000313" key="1">
    <source>
        <dbReference type="EMBL" id="MFB9627433.1"/>
    </source>
</evidence>